<protein>
    <recommendedName>
        <fullName evidence="3">Carboxypeptidase-like regulatory domain-containing protein</fullName>
    </recommendedName>
</protein>
<evidence type="ECO:0000313" key="2">
    <source>
        <dbReference type="Proteomes" id="UP000249177"/>
    </source>
</evidence>
<dbReference type="RefSeq" id="WP_111409884.1">
    <property type="nucleotide sequence ID" value="NZ_QKXH01000005.1"/>
</dbReference>
<reference evidence="1 2" key="1">
    <citation type="submission" date="2018-06" db="EMBL/GenBank/DDBJ databases">
        <title>Flavobacterium sp IMCC34762, genome.</title>
        <authorList>
            <person name="Joung Y."/>
            <person name="Cho J."/>
            <person name="Song J."/>
        </authorList>
    </citation>
    <scope>NUCLEOTIDE SEQUENCE [LARGE SCALE GENOMIC DNA]</scope>
    <source>
        <strain evidence="1 2">IMCC34762</strain>
    </source>
</reference>
<evidence type="ECO:0000313" key="1">
    <source>
        <dbReference type="EMBL" id="PZX93638.1"/>
    </source>
</evidence>
<keyword evidence="2" id="KW-1185">Reference proteome</keyword>
<dbReference type="OrthoDB" id="1427655at2"/>
<comment type="caution">
    <text evidence="1">The sequence shown here is derived from an EMBL/GenBank/DDBJ whole genome shotgun (WGS) entry which is preliminary data.</text>
</comment>
<dbReference type="EMBL" id="QKXH01000005">
    <property type="protein sequence ID" value="PZX93638.1"/>
    <property type="molecule type" value="Genomic_DNA"/>
</dbReference>
<organism evidence="1 2">
    <name type="scientific">Flavobacterium aquariorum</name>
    <dbReference type="NCBI Taxonomy" id="2217670"/>
    <lineage>
        <taxon>Bacteria</taxon>
        <taxon>Pseudomonadati</taxon>
        <taxon>Bacteroidota</taxon>
        <taxon>Flavobacteriia</taxon>
        <taxon>Flavobacteriales</taxon>
        <taxon>Flavobacteriaceae</taxon>
        <taxon>Flavobacterium</taxon>
    </lineage>
</organism>
<gene>
    <name evidence="1" type="ORF">DOS84_09515</name>
</gene>
<dbReference type="Proteomes" id="UP000249177">
    <property type="component" value="Unassembled WGS sequence"/>
</dbReference>
<dbReference type="SUPFAM" id="SSF49464">
    <property type="entry name" value="Carboxypeptidase regulatory domain-like"/>
    <property type="match status" value="1"/>
</dbReference>
<dbReference type="InterPro" id="IPR008969">
    <property type="entry name" value="CarboxyPept-like_regulatory"/>
</dbReference>
<dbReference type="AlphaFoldDB" id="A0A2W7TUF2"/>
<name>A0A2W7TUF2_9FLAO</name>
<proteinExistence type="predicted"/>
<sequence length="241" mass="27686">MKNSIIVLLVLLGQNQLLRAQTYVEKIIIGTVLSDTKKLDGISVINCMNKMMAVTDKDGCFSIQAKEGDILNFSGIDYKYLKKYVYKHEYNSGMMEVDMIFNAVELEEVIINKNANISAENLGIIPRGQVKFTPQERRLYSNSGGIQGLFSSISGEKEILKMNVEIEKKELLLKKLEYLFGNKYYTKTLKIPEELIKGFQYYCVEDKRFVESLSLKDKTMSMFLMTNLSIVYNQERISKDN</sequence>
<accession>A0A2W7TUF2</accession>
<evidence type="ECO:0008006" key="3">
    <source>
        <dbReference type="Google" id="ProtNLM"/>
    </source>
</evidence>